<keyword evidence="2" id="KW-0456">Lyase</keyword>
<feature type="domain" description="Class II aldolase/adducin N-terminal" evidence="3">
    <location>
        <begin position="5"/>
        <end position="206"/>
    </location>
</feature>
<dbReference type="SUPFAM" id="SSF53639">
    <property type="entry name" value="AraD/HMP-PK domain-like"/>
    <property type="match status" value="1"/>
</dbReference>
<proteinExistence type="predicted"/>
<keyword evidence="1" id="KW-0479">Metal-binding</keyword>
<dbReference type="GO" id="GO:0046872">
    <property type="term" value="F:metal ion binding"/>
    <property type="evidence" value="ECO:0007669"/>
    <property type="project" value="UniProtKB-KW"/>
</dbReference>
<sequence length="209" mass="24269">MSSKKHIVDTMRRMYNKKLMSIRYDGNVSFKPKNKPYFYISAGQVRKNELTNDQVVQVFFEKRDPLISNIPNGSKYDLVYDIDSPYIPSIEIYMHSYLQTMQQCFHKDNFVVHARPPNIIAYTGMDSNSELCNIKRTFPELNVGKIGNNVKYHAAGSYVLAYNCFQNLREHDIVALEKHGTLSMGTDIDKILEDIETLEYYVDIELTTK</sequence>
<dbReference type="AlphaFoldDB" id="A0A6C0IKX9"/>
<dbReference type="GO" id="GO:0016832">
    <property type="term" value="F:aldehyde-lyase activity"/>
    <property type="evidence" value="ECO:0007669"/>
    <property type="project" value="TreeGrafter"/>
</dbReference>
<dbReference type="InterPro" id="IPR001303">
    <property type="entry name" value="Aldolase_II/adducin_N"/>
</dbReference>
<dbReference type="Gene3D" id="3.40.225.10">
    <property type="entry name" value="Class II aldolase/adducin N-terminal domain"/>
    <property type="match status" value="1"/>
</dbReference>
<protein>
    <recommendedName>
        <fullName evidence="3">Class II aldolase/adducin N-terminal domain-containing protein</fullName>
    </recommendedName>
</protein>
<evidence type="ECO:0000313" key="4">
    <source>
        <dbReference type="EMBL" id="QHT93145.1"/>
    </source>
</evidence>
<dbReference type="InterPro" id="IPR050197">
    <property type="entry name" value="Aldolase_class_II_sugar_metab"/>
</dbReference>
<evidence type="ECO:0000256" key="1">
    <source>
        <dbReference type="ARBA" id="ARBA00022723"/>
    </source>
</evidence>
<dbReference type="PANTHER" id="PTHR22789:SF0">
    <property type="entry name" value="3-OXO-TETRONATE 4-PHOSPHATE DECARBOXYLASE-RELATED"/>
    <property type="match status" value="1"/>
</dbReference>
<evidence type="ECO:0000256" key="2">
    <source>
        <dbReference type="ARBA" id="ARBA00023239"/>
    </source>
</evidence>
<dbReference type="SMART" id="SM01007">
    <property type="entry name" value="Aldolase_II"/>
    <property type="match status" value="1"/>
</dbReference>
<reference evidence="4" key="1">
    <citation type="journal article" date="2020" name="Nature">
        <title>Giant virus diversity and host interactions through global metagenomics.</title>
        <authorList>
            <person name="Schulz F."/>
            <person name="Roux S."/>
            <person name="Paez-Espino D."/>
            <person name="Jungbluth S."/>
            <person name="Walsh D.A."/>
            <person name="Denef V.J."/>
            <person name="McMahon K.D."/>
            <person name="Konstantinidis K.T."/>
            <person name="Eloe-Fadrosh E.A."/>
            <person name="Kyrpides N.C."/>
            <person name="Woyke T."/>
        </authorList>
    </citation>
    <scope>NUCLEOTIDE SEQUENCE</scope>
    <source>
        <strain evidence="4">GVMAG-M-3300023210-19</strain>
    </source>
</reference>
<dbReference type="Pfam" id="PF00596">
    <property type="entry name" value="Aldolase_II"/>
    <property type="match status" value="1"/>
</dbReference>
<dbReference type="PANTHER" id="PTHR22789">
    <property type="entry name" value="FUCULOSE PHOSPHATE ALDOLASE"/>
    <property type="match status" value="1"/>
</dbReference>
<name>A0A6C0IKX9_9ZZZZ</name>
<dbReference type="GO" id="GO:0019323">
    <property type="term" value="P:pentose catabolic process"/>
    <property type="evidence" value="ECO:0007669"/>
    <property type="project" value="TreeGrafter"/>
</dbReference>
<evidence type="ECO:0000259" key="3">
    <source>
        <dbReference type="SMART" id="SM01007"/>
    </source>
</evidence>
<accession>A0A6C0IKX9</accession>
<dbReference type="EMBL" id="MN740201">
    <property type="protein sequence ID" value="QHT93145.1"/>
    <property type="molecule type" value="Genomic_DNA"/>
</dbReference>
<organism evidence="4">
    <name type="scientific">viral metagenome</name>
    <dbReference type="NCBI Taxonomy" id="1070528"/>
    <lineage>
        <taxon>unclassified sequences</taxon>
        <taxon>metagenomes</taxon>
        <taxon>organismal metagenomes</taxon>
    </lineage>
</organism>
<dbReference type="GO" id="GO:0005829">
    <property type="term" value="C:cytosol"/>
    <property type="evidence" value="ECO:0007669"/>
    <property type="project" value="TreeGrafter"/>
</dbReference>
<dbReference type="InterPro" id="IPR036409">
    <property type="entry name" value="Aldolase_II/adducin_N_sf"/>
</dbReference>